<evidence type="ECO:0000256" key="5">
    <source>
        <dbReference type="SAM" id="SignalP"/>
    </source>
</evidence>
<evidence type="ECO:0000256" key="3">
    <source>
        <dbReference type="ARBA" id="ARBA00022827"/>
    </source>
</evidence>
<keyword evidence="3" id="KW-0274">FAD</keyword>
<keyword evidence="8" id="KW-1185">Reference proteome</keyword>
<dbReference type="InterPro" id="IPR006094">
    <property type="entry name" value="Oxid_FAD_bind_N"/>
</dbReference>
<dbReference type="PROSITE" id="PS51387">
    <property type="entry name" value="FAD_PCMH"/>
    <property type="match status" value="1"/>
</dbReference>
<accession>A0A6A6E4W3</accession>
<dbReference type="PANTHER" id="PTHR42973:SF54">
    <property type="entry name" value="FAD-BINDING PCMH-TYPE DOMAIN-CONTAINING PROTEIN"/>
    <property type="match status" value="1"/>
</dbReference>
<dbReference type="GO" id="GO:0016491">
    <property type="term" value="F:oxidoreductase activity"/>
    <property type="evidence" value="ECO:0007669"/>
    <property type="project" value="UniProtKB-KW"/>
</dbReference>
<dbReference type="EMBL" id="ML994634">
    <property type="protein sequence ID" value="KAF2185210.1"/>
    <property type="molecule type" value="Genomic_DNA"/>
</dbReference>
<evidence type="ECO:0000256" key="4">
    <source>
        <dbReference type="ARBA" id="ARBA00023002"/>
    </source>
</evidence>
<dbReference type="Proteomes" id="UP000800200">
    <property type="component" value="Unassembled WGS sequence"/>
</dbReference>
<gene>
    <name evidence="7" type="ORF">K469DRAFT_707987</name>
</gene>
<dbReference type="InterPro" id="IPR016166">
    <property type="entry name" value="FAD-bd_PCMH"/>
</dbReference>
<protein>
    <submittedName>
        <fullName evidence="7">FAD-binding domain-containing protein</fullName>
    </submittedName>
</protein>
<dbReference type="SUPFAM" id="SSF56176">
    <property type="entry name" value="FAD-binding/transporter-associated domain-like"/>
    <property type="match status" value="1"/>
</dbReference>
<dbReference type="InterPro" id="IPR016169">
    <property type="entry name" value="FAD-bd_PCMH_sub2"/>
</dbReference>
<evidence type="ECO:0000256" key="1">
    <source>
        <dbReference type="ARBA" id="ARBA00005466"/>
    </source>
</evidence>
<dbReference type="Gene3D" id="3.30.465.10">
    <property type="match status" value="1"/>
</dbReference>
<evidence type="ECO:0000259" key="6">
    <source>
        <dbReference type="PROSITE" id="PS51387"/>
    </source>
</evidence>
<feature type="domain" description="FAD-binding PCMH-type" evidence="6">
    <location>
        <begin position="114"/>
        <end position="287"/>
    </location>
</feature>
<feature type="signal peptide" evidence="5">
    <location>
        <begin position="1"/>
        <end position="19"/>
    </location>
</feature>
<dbReference type="OrthoDB" id="2151789at2759"/>
<keyword evidence="5" id="KW-0732">Signal</keyword>
<evidence type="ECO:0000313" key="7">
    <source>
        <dbReference type="EMBL" id="KAF2185210.1"/>
    </source>
</evidence>
<proteinExistence type="inferred from homology"/>
<dbReference type="InterPro" id="IPR050416">
    <property type="entry name" value="FAD-linked_Oxidoreductase"/>
</dbReference>
<dbReference type="Pfam" id="PF01565">
    <property type="entry name" value="FAD_binding_4"/>
    <property type="match status" value="1"/>
</dbReference>
<name>A0A6A6E4W3_9PEZI</name>
<keyword evidence="4" id="KW-0560">Oxidoreductase</keyword>
<evidence type="ECO:0000313" key="8">
    <source>
        <dbReference type="Proteomes" id="UP000800200"/>
    </source>
</evidence>
<reference evidence="7" key="1">
    <citation type="journal article" date="2020" name="Stud. Mycol.">
        <title>101 Dothideomycetes genomes: a test case for predicting lifestyles and emergence of pathogens.</title>
        <authorList>
            <person name="Haridas S."/>
            <person name="Albert R."/>
            <person name="Binder M."/>
            <person name="Bloem J."/>
            <person name="Labutti K."/>
            <person name="Salamov A."/>
            <person name="Andreopoulos B."/>
            <person name="Baker S."/>
            <person name="Barry K."/>
            <person name="Bills G."/>
            <person name="Bluhm B."/>
            <person name="Cannon C."/>
            <person name="Castanera R."/>
            <person name="Culley D."/>
            <person name="Daum C."/>
            <person name="Ezra D."/>
            <person name="Gonzalez J."/>
            <person name="Henrissat B."/>
            <person name="Kuo A."/>
            <person name="Liang C."/>
            <person name="Lipzen A."/>
            <person name="Lutzoni F."/>
            <person name="Magnuson J."/>
            <person name="Mondo S."/>
            <person name="Nolan M."/>
            <person name="Ohm R."/>
            <person name="Pangilinan J."/>
            <person name="Park H.-J."/>
            <person name="Ramirez L."/>
            <person name="Alfaro M."/>
            <person name="Sun H."/>
            <person name="Tritt A."/>
            <person name="Yoshinaga Y."/>
            <person name="Zwiers L.-H."/>
            <person name="Turgeon B."/>
            <person name="Goodwin S."/>
            <person name="Spatafora J."/>
            <person name="Crous P."/>
            <person name="Grigoriev I."/>
        </authorList>
    </citation>
    <scope>NUCLEOTIDE SEQUENCE</scope>
    <source>
        <strain evidence="7">CBS 207.26</strain>
    </source>
</reference>
<dbReference type="GO" id="GO:0071949">
    <property type="term" value="F:FAD binding"/>
    <property type="evidence" value="ECO:0007669"/>
    <property type="project" value="InterPro"/>
</dbReference>
<dbReference type="AlphaFoldDB" id="A0A6A6E4W3"/>
<evidence type="ECO:0000256" key="2">
    <source>
        <dbReference type="ARBA" id="ARBA00022630"/>
    </source>
</evidence>
<dbReference type="InterPro" id="IPR036318">
    <property type="entry name" value="FAD-bd_PCMH-like_sf"/>
</dbReference>
<sequence length="544" mass="58614">MVAFHRPCFAFLITPLALGTHIGVSRDFTLSSHLLTSVANAGEVLGTNHTDHLIGVIKGYSEKIDKLASSAKSQDDYAKARSACQILEVLLGNRTISAESSAYQSERQDYWSTMCWLPAACFVQLQHTIDVVAALRVVTSVKSKFAVRSRGHNGNPGFSSIDQAGVLLDVKDLNTVGVNPDASIVSAGTGASWSSVYSTLDPYNVSAIGGRNGDVGVAGLILGGGMPYFPNLYGLASANVKNFQVVLADTSIVNANEDDNRDLYYALKGGGPNFGIVTRVDMYTVPTHKIWYNLAIYNHSDYAAILEATANIHKFAELDPKIGYFMNANPAGLFSGLLYAGWSTFPPAFEPFRNLTPAVTLAAPTNGTVYSLSQVLSEGEDASTRRYGVGITHSFNPSLYMPTHLKYRSLANFSGSDMGGLAYTIQPANGARMAKFQAQNGGSPFTIQPIDQDWIVTFASWASETNDASAMAAVENLRTDIQDRAQKSDNLLDLIFMNDAGANQSPLRSYGNEVLETLKEIAKKYDPEGVFQRLQGGGFLLSLA</sequence>
<feature type="chain" id="PRO_5025522807" evidence="5">
    <location>
        <begin position="20"/>
        <end position="544"/>
    </location>
</feature>
<keyword evidence="2" id="KW-0285">Flavoprotein</keyword>
<comment type="similarity">
    <text evidence="1">Belongs to the oxygen-dependent FAD-linked oxidoreductase family.</text>
</comment>
<organism evidence="7 8">
    <name type="scientific">Zopfia rhizophila CBS 207.26</name>
    <dbReference type="NCBI Taxonomy" id="1314779"/>
    <lineage>
        <taxon>Eukaryota</taxon>
        <taxon>Fungi</taxon>
        <taxon>Dikarya</taxon>
        <taxon>Ascomycota</taxon>
        <taxon>Pezizomycotina</taxon>
        <taxon>Dothideomycetes</taxon>
        <taxon>Dothideomycetes incertae sedis</taxon>
        <taxon>Zopfiaceae</taxon>
        <taxon>Zopfia</taxon>
    </lineage>
</organism>
<dbReference type="PANTHER" id="PTHR42973">
    <property type="entry name" value="BINDING OXIDOREDUCTASE, PUTATIVE (AFU_ORTHOLOGUE AFUA_1G17690)-RELATED"/>
    <property type="match status" value="1"/>
</dbReference>